<dbReference type="AlphaFoldDB" id="A0A2T5I466"/>
<accession>A0A2T5I466</accession>
<evidence type="ECO:0000313" key="1">
    <source>
        <dbReference type="EMBL" id="PTQ78612.1"/>
    </source>
</evidence>
<protein>
    <submittedName>
        <fullName evidence="1">Uncharacterized protein</fullName>
    </submittedName>
</protein>
<comment type="caution">
    <text evidence="1">The sequence shown here is derived from an EMBL/GenBank/DDBJ whole genome shotgun (WGS) entry which is preliminary data.</text>
</comment>
<name>A0A2T5I466_9PROT</name>
<gene>
    <name evidence="1" type="ORF">C8R26_102181</name>
</gene>
<dbReference type="Proteomes" id="UP000244128">
    <property type="component" value="Unassembled WGS sequence"/>
</dbReference>
<reference evidence="1 2" key="1">
    <citation type="submission" date="2018-04" db="EMBL/GenBank/DDBJ databases">
        <title>Active sludge and wastewater microbial communities from Klosterneuburg, Austria.</title>
        <authorList>
            <person name="Wagner M."/>
        </authorList>
    </citation>
    <scope>NUCLEOTIDE SEQUENCE [LARGE SCALE GENOMIC DNA]</scope>
    <source>
        <strain evidence="1 2">Nm49</strain>
    </source>
</reference>
<dbReference type="EMBL" id="QAOI01000002">
    <property type="protein sequence ID" value="PTQ78612.1"/>
    <property type="molecule type" value="Genomic_DNA"/>
</dbReference>
<evidence type="ECO:0000313" key="2">
    <source>
        <dbReference type="Proteomes" id="UP000244128"/>
    </source>
</evidence>
<organism evidence="1 2">
    <name type="scientific">Nitrosomonas oligotropha</name>
    <dbReference type="NCBI Taxonomy" id="42354"/>
    <lineage>
        <taxon>Bacteria</taxon>
        <taxon>Pseudomonadati</taxon>
        <taxon>Pseudomonadota</taxon>
        <taxon>Betaproteobacteria</taxon>
        <taxon>Nitrosomonadales</taxon>
        <taxon>Nitrosomonadaceae</taxon>
        <taxon>Nitrosomonas</taxon>
    </lineage>
</organism>
<sequence>MTALLRAIDHIKQQGGDIVIQSLERKNESVVVRTQSDESIDKAAIHAEVKEQMAKEMNLLQKEHETQLLQQKLELTDAHHQRETELRDKHDKLQGEHNSLLAQFVNKAIENPKVEIMNDHSHRIEHASINHSAVNLGDHSTVNNHIEQVADAELKAVLQTLQQLLANSHLPDIDKQQAHQAVDELAAVSQKPQAERKSLARRSLAFLKDLQQDLSSAAELGEQYGKLLLKVAAWF</sequence>
<dbReference type="RefSeq" id="WP_107802180.1">
    <property type="nucleotide sequence ID" value="NZ_QAOI01000002.1"/>
</dbReference>
<proteinExistence type="predicted"/>